<reference evidence="2" key="1">
    <citation type="journal article" date="2023" name="Mol. Phylogenet. Evol.">
        <title>Genome-scale phylogeny and comparative genomics of the fungal order Sordariales.</title>
        <authorList>
            <person name="Hensen N."/>
            <person name="Bonometti L."/>
            <person name="Westerberg I."/>
            <person name="Brannstrom I.O."/>
            <person name="Guillou S."/>
            <person name="Cros-Aarteil S."/>
            <person name="Calhoun S."/>
            <person name="Haridas S."/>
            <person name="Kuo A."/>
            <person name="Mondo S."/>
            <person name="Pangilinan J."/>
            <person name="Riley R."/>
            <person name="LaButti K."/>
            <person name="Andreopoulos B."/>
            <person name="Lipzen A."/>
            <person name="Chen C."/>
            <person name="Yan M."/>
            <person name="Daum C."/>
            <person name="Ng V."/>
            <person name="Clum A."/>
            <person name="Steindorff A."/>
            <person name="Ohm R.A."/>
            <person name="Martin F."/>
            <person name="Silar P."/>
            <person name="Natvig D.O."/>
            <person name="Lalanne C."/>
            <person name="Gautier V."/>
            <person name="Ament-Velasquez S.L."/>
            <person name="Kruys A."/>
            <person name="Hutchinson M.I."/>
            <person name="Powell A.J."/>
            <person name="Barry K."/>
            <person name="Miller A.N."/>
            <person name="Grigoriev I.V."/>
            <person name="Debuchy R."/>
            <person name="Gladieux P."/>
            <person name="Hiltunen Thoren M."/>
            <person name="Johannesson H."/>
        </authorList>
    </citation>
    <scope>NUCLEOTIDE SEQUENCE</scope>
    <source>
        <strain evidence="2">PSN309</strain>
    </source>
</reference>
<dbReference type="Proteomes" id="UP001302126">
    <property type="component" value="Unassembled WGS sequence"/>
</dbReference>
<name>A0AAN6X6J4_9PEZI</name>
<protein>
    <submittedName>
        <fullName evidence="2">Alpha and gamma adaptin binding protein p34-domain-containing protein</fullName>
    </submittedName>
</protein>
<feature type="region of interest" description="Disordered" evidence="1">
    <location>
        <begin position="281"/>
        <end position="351"/>
    </location>
</feature>
<dbReference type="PANTHER" id="PTHR28043">
    <property type="entry name" value="INCREASED RECOMBINATION CENTERS PROTEIN 6"/>
    <property type="match status" value="1"/>
</dbReference>
<gene>
    <name evidence="2" type="ORF">QBC35DRAFT_163043</name>
</gene>
<feature type="region of interest" description="Disordered" evidence="1">
    <location>
        <begin position="222"/>
        <end position="247"/>
    </location>
</feature>
<accession>A0AAN6X6J4</accession>
<dbReference type="Gene3D" id="3.40.50.11960">
    <property type="match status" value="1"/>
</dbReference>
<dbReference type="InterPro" id="IPR034627">
    <property type="entry name" value="Irc6"/>
</dbReference>
<evidence type="ECO:0000313" key="3">
    <source>
        <dbReference type="Proteomes" id="UP001302126"/>
    </source>
</evidence>
<dbReference type="PANTHER" id="PTHR28043:SF1">
    <property type="entry name" value="INCREASED RECOMBINATION CENTERS PROTEIN 6"/>
    <property type="match status" value="1"/>
</dbReference>
<dbReference type="AlphaFoldDB" id="A0AAN6X6J4"/>
<dbReference type="Pfam" id="PF10199">
    <property type="entry name" value="Adaptin_binding"/>
    <property type="match status" value="1"/>
</dbReference>
<evidence type="ECO:0000313" key="2">
    <source>
        <dbReference type="EMBL" id="KAK4193052.1"/>
    </source>
</evidence>
<dbReference type="GO" id="GO:0030674">
    <property type="term" value="F:protein-macromolecule adaptor activity"/>
    <property type="evidence" value="ECO:0007669"/>
    <property type="project" value="TreeGrafter"/>
</dbReference>
<reference evidence="2" key="2">
    <citation type="submission" date="2023-05" db="EMBL/GenBank/DDBJ databases">
        <authorList>
            <consortium name="Lawrence Berkeley National Laboratory"/>
            <person name="Steindorff A."/>
            <person name="Hensen N."/>
            <person name="Bonometti L."/>
            <person name="Westerberg I."/>
            <person name="Brannstrom I.O."/>
            <person name="Guillou S."/>
            <person name="Cros-Aarteil S."/>
            <person name="Calhoun S."/>
            <person name="Haridas S."/>
            <person name="Kuo A."/>
            <person name="Mondo S."/>
            <person name="Pangilinan J."/>
            <person name="Riley R."/>
            <person name="Labutti K."/>
            <person name="Andreopoulos B."/>
            <person name="Lipzen A."/>
            <person name="Chen C."/>
            <person name="Yanf M."/>
            <person name="Daum C."/>
            <person name="Ng V."/>
            <person name="Clum A."/>
            <person name="Ohm R."/>
            <person name="Martin F."/>
            <person name="Silar P."/>
            <person name="Natvig D."/>
            <person name="Lalanne C."/>
            <person name="Gautier V."/>
            <person name="Ament-Velasquez S.L."/>
            <person name="Kruys A."/>
            <person name="Hutchinson M.I."/>
            <person name="Powell A.J."/>
            <person name="Barry K."/>
            <person name="Miller A.N."/>
            <person name="Grigoriev I.V."/>
            <person name="Debuchy R."/>
            <person name="Gladieux P."/>
            <person name="Thoren M.H."/>
            <person name="Johannesson H."/>
        </authorList>
    </citation>
    <scope>NUCLEOTIDE SEQUENCE</scope>
    <source>
        <strain evidence="2">PSN309</strain>
    </source>
</reference>
<evidence type="ECO:0000256" key="1">
    <source>
        <dbReference type="SAM" id="MobiDB-lite"/>
    </source>
</evidence>
<dbReference type="GO" id="GO:0016192">
    <property type="term" value="P:vesicle-mediated transport"/>
    <property type="evidence" value="ECO:0007669"/>
    <property type="project" value="InterPro"/>
</dbReference>
<dbReference type="EMBL" id="MU864352">
    <property type="protein sequence ID" value="KAK4193052.1"/>
    <property type="molecule type" value="Genomic_DNA"/>
</dbReference>
<comment type="caution">
    <text evidence="2">The sequence shown here is derived from an EMBL/GenBank/DDBJ whole genome shotgun (WGS) entry which is preliminary data.</text>
</comment>
<keyword evidence="3" id="KW-1185">Reference proteome</keyword>
<organism evidence="2 3">
    <name type="scientific">Podospora australis</name>
    <dbReference type="NCBI Taxonomy" id="1536484"/>
    <lineage>
        <taxon>Eukaryota</taxon>
        <taxon>Fungi</taxon>
        <taxon>Dikarya</taxon>
        <taxon>Ascomycota</taxon>
        <taxon>Pezizomycotina</taxon>
        <taxon>Sordariomycetes</taxon>
        <taxon>Sordariomycetidae</taxon>
        <taxon>Sordariales</taxon>
        <taxon>Podosporaceae</taxon>
        <taxon>Podospora</taxon>
    </lineage>
</organism>
<proteinExistence type="predicted"/>
<sequence length="351" mass="37714">MSAASSKTVAVAKEVSNPRRILAVSLADSALHLSGVIKDLTGAHPEPAVAATSDEEEGNLSTIAGTTHLLPLTTAYYTASVPIWLDLVSSSPEEWASSFLSEEAKEVLSVLGGVVVVFNVSSSSPASSSNTKELLKHVGRVVKEGLGGWEWDGVGIAVGVGAASAAHEDELDEWEDLCVEAGLEFVHLPTTATATKKNEDKRNEYGERMGIARVLEALQANDWSGGDVGDEEDEESEDEGAIKKTRDLGRAFEDDEFDFDPESLDFGFDKADFEGLKKAIWGGGDETGGEEGSSSDNKKADEEENMDDSDIQTLERMMLKLQAVRDMSAGLPEQQRKRMAKQAVSEVMKEL</sequence>
<feature type="compositionally biased region" description="Acidic residues" evidence="1">
    <location>
        <begin position="228"/>
        <end position="239"/>
    </location>
</feature>